<dbReference type="InterPro" id="IPR036388">
    <property type="entry name" value="WH-like_DNA-bd_sf"/>
</dbReference>
<gene>
    <name evidence="1" type="ORF">GCM10009663_42290</name>
</gene>
<sequence>MAADPTDRPIGHWLKHLHDLLEDGFAADLADLGVDRRRWQALHTLAGGPHTPDGLAAALAPFRADARAGDGGPLHGPDGLVARGWAEPADGGAFRLTAASRDLHDAVEARVAELRTAVLAGLTRDQYAETVRVLAVMAGNLERRAGASA</sequence>
<evidence type="ECO:0000313" key="2">
    <source>
        <dbReference type="Proteomes" id="UP001499987"/>
    </source>
</evidence>
<name>A0ABP4E696_9ACTN</name>
<comment type="caution">
    <text evidence="1">The sequence shown here is derived from an EMBL/GenBank/DDBJ whole genome shotgun (WGS) entry which is preliminary data.</text>
</comment>
<evidence type="ECO:0000313" key="1">
    <source>
        <dbReference type="EMBL" id="GAA1094376.1"/>
    </source>
</evidence>
<dbReference type="Gene3D" id="1.10.10.10">
    <property type="entry name" value="Winged helix-like DNA-binding domain superfamily/Winged helix DNA-binding domain"/>
    <property type="match status" value="1"/>
</dbReference>
<reference evidence="2" key="1">
    <citation type="journal article" date="2019" name="Int. J. Syst. Evol. Microbiol.">
        <title>The Global Catalogue of Microorganisms (GCM) 10K type strain sequencing project: providing services to taxonomists for standard genome sequencing and annotation.</title>
        <authorList>
            <consortium name="The Broad Institute Genomics Platform"/>
            <consortium name="The Broad Institute Genome Sequencing Center for Infectious Disease"/>
            <person name="Wu L."/>
            <person name="Ma J."/>
        </authorList>
    </citation>
    <scope>NUCLEOTIDE SEQUENCE [LARGE SCALE GENOMIC DNA]</scope>
    <source>
        <strain evidence="2">JCM 13002</strain>
    </source>
</reference>
<protein>
    <submittedName>
        <fullName evidence="1">MarR family winged helix-turn-helix transcriptional regulator</fullName>
    </submittedName>
</protein>
<organism evidence="1 2">
    <name type="scientific">Kitasatospora arboriphila</name>
    <dbReference type="NCBI Taxonomy" id="258052"/>
    <lineage>
        <taxon>Bacteria</taxon>
        <taxon>Bacillati</taxon>
        <taxon>Actinomycetota</taxon>
        <taxon>Actinomycetes</taxon>
        <taxon>Kitasatosporales</taxon>
        <taxon>Streptomycetaceae</taxon>
        <taxon>Kitasatospora</taxon>
    </lineage>
</organism>
<keyword evidence="2" id="KW-1185">Reference proteome</keyword>
<dbReference type="RefSeq" id="WP_344625231.1">
    <property type="nucleotide sequence ID" value="NZ_BAAALD010000041.1"/>
</dbReference>
<dbReference type="EMBL" id="BAAALD010000041">
    <property type="protein sequence ID" value="GAA1094376.1"/>
    <property type="molecule type" value="Genomic_DNA"/>
</dbReference>
<proteinExistence type="predicted"/>
<accession>A0ABP4E696</accession>
<dbReference type="Proteomes" id="UP001499987">
    <property type="component" value="Unassembled WGS sequence"/>
</dbReference>